<dbReference type="PANTHER" id="PTHR36920:SF1">
    <property type="entry name" value="OUTER MEMBRANE PROTEIN W"/>
    <property type="match status" value="1"/>
</dbReference>
<dbReference type="InterPro" id="IPR005618">
    <property type="entry name" value="OMPW"/>
</dbReference>
<dbReference type="PANTHER" id="PTHR36920">
    <property type="match status" value="1"/>
</dbReference>
<evidence type="ECO:0000313" key="1">
    <source>
        <dbReference type="EMBL" id="OIQ94157.1"/>
    </source>
</evidence>
<gene>
    <name evidence="1" type="primary">ompW_5</name>
    <name evidence="1" type="ORF">GALL_238860</name>
</gene>
<comment type="caution">
    <text evidence="1">The sequence shown here is derived from an EMBL/GenBank/DDBJ whole genome shotgun (WGS) entry which is preliminary data.</text>
</comment>
<dbReference type="GO" id="GO:0019867">
    <property type="term" value="C:outer membrane"/>
    <property type="evidence" value="ECO:0007669"/>
    <property type="project" value="InterPro"/>
</dbReference>
<dbReference type="EMBL" id="MLJW01000192">
    <property type="protein sequence ID" value="OIQ94157.1"/>
    <property type="molecule type" value="Genomic_DNA"/>
</dbReference>
<dbReference type="GO" id="GO:0055085">
    <property type="term" value="P:transmembrane transport"/>
    <property type="evidence" value="ECO:0007669"/>
    <property type="project" value="TreeGrafter"/>
</dbReference>
<proteinExistence type="predicted"/>
<protein>
    <submittedName>
        <fullName evidence="1">Outer membrane protein W</fullName>
    </submittedName>
</protein>
<sequence length="226" mass="23913">MKSMLKIATVAVAMSAASSASAIDWQNWQGWSVKVGVNKITPKVQSGDITAPAQPGSKVDVGSDTQPIFSVAYAYTSHLSVELVLGTPYQHDISGAGGLAGTGKSGTVKSMPPTLFAQYHFLEEKAMFRPYLGLGLTYAYFYGETGSGALTALTNTGSSTPTTFSVDSAWGLTPQAGVIYNINEKWFADLVVTKTYLKTTAHYSTGQTVDLALNPVATALSVGYRF</sequence>
<dbReference type="InterPro" id="IPR011250">
    <property type="entry name" value="OMP/PagP_B-barrel"/>
</dbReference>
<dbReference type="Gene3D" id="2.40.160.20">
    <property type="match status" value="1"/>
</dbReference>
<name>A0A1J5S1E5_9ZZZZ</name>
<dbReference type="AlphaFoldDB" id="A0A1J5S1E5"/>
<organism evidence="1">
    <name type="scientific">mine drainage metagenome</name>
    <dbReference type="NCBI Taxonomy" id="410659"/>
    <lineage>
        <taxon>unclassified sequences</taxon>
        <taxon>metagenomes</taxon>
        <taxon>ecological metagenomes</taxon>
    </lineage>
</organism>
<reference evidence="1" key="1">
    <citation type="submission" date="2016-10" db="EMBL/GenBank/DDBJ databases">
        <title>Sequence of Gallionella enrichment culture.</title>
        <authorList>
            <person name="Poehlein A."/>
            <person name="Muehling M."/>
            <person name="Daniel R."/>
        </authorList>
    </citation>
    <scope>NUCLEOTIDE SEQUENCE</scope>
</reference>
<dbReference type="SUPFAM" id="SSF56925">
    <property type="entry name" value="OMPA-like"/>
    <property type="match status" value="1"/>
</dbReference>
<dbReference type="Pfam" id="PF03922">
    <property type="entry name" value="OmpW"/>
    <property type="match status" value="1"/>
</dbReference>
<accession>A0A1J5S1E5</accession>